<protein>
    <recommendedName>
        <fullName evidence="1">NB-ARC domain-containing protein</fullName>
    </recommendedName>
</protein>
<dbReference type="GO" id="GO:0006952">
    <property type="term" value="P:defense response"/>
    <property type="evidence" value="ECO:0007669"/>
    <property type="project" value="InterPro"/>
</dbReference>
<dbReference type="InterPro" id="IPR002182">
    <property type="entry name" value="NB-ARC"/>
</dbReference>
<feature type="domain" description="NB-ARC" evidence="1">
    <location>
        <begin position="79"/>
        <end position="186"/>
    </location>
</feature>
<dbReference type="KEGG" id="dcr:108207498"/>
<dbReference type="InterPro" id="IPR044974">
    <property type="entry name" value="Disease_R_plants"/>
</dbReference>
<dbReference type="PANTHER" id="PTHR11017">
    <property type="entry name" value="LEUCINE-RICH REPEAT-CONTAINING PROTEIN"/>
    <property type="match status" value="1"/>
</dbReference>
<dbReference type="InterPro" id="IPR027417">
    <property type="entry name" value="P-loop_NTPase"/>
</dbReference>
<dbReference type="GO" id="GO:0043531">
    <property type="term" value="F:ADP binding"/>
    <property type="evidence" value="ECO:0007669"/>
    <property type="project" value="InterPro"/>
</dbReference>
<dbReference type="PRINTS" id="PR00364">
    <property type="entry name" value="DISEASERSIST"/>
</dbReference>
<evidence type="ECO:0000259" key="1">
    <source>
        <dbReference type="Pfam" id="PF00931"/>
    </source>
</evidence>
<dbReference type="PANTHER" id="PTHR11017:SF385">
    <property type="entry name" value="DISEASE RESISTANCE PROTEIN (TIR-NBS-LRR CLASS)-RELATED"/>
    <property type="match status" value="1"/>
</dbReference>
<proteinExistence type="predicted"/>
<evidence type="ECO:0000313" key="3">
    <source>
        <dbReference type="Proteomes" id="UP000077755"/>
    </source>
</evidence>
<dbReference type="AlphaFoldDB" id="A0AAF1AP30"/>
<evidence type="ECO:0000313" key="2">
    <source>
        <dbReference type="EMBL" id="WOG87632.1"/>
    </source>
</evidence>
<reference evidence="2" key="1">
    <citation type="journal article" date="2016" name="Nat. Genet.">
        <title>A high-quality carrot genome assembly provides new insights into carotenoid accumulation and asterid genome evolution.</title>
        <authorList>
            <person name="Iorizzo M."/>
            <person name="Ellison S."/>
            <person name="Senalik D."/>
            <person name="Zeng P."/>
            <person name="Satapoomin P."/>
            <person name="Huang J."/>
            <person name="Bowman M."/>
            <person name="Iovene M."/>
            <person name="Sanseverino W."/>
            <person name="Cavagnaro P."/>
            <person name="Yildiz M."/>
            <person name="Macko-Podgorni A."/>
            <person name="Moranska E."/>
            <person name="Grzebelus E."/>
            <person name="Grzebelus D."/>
            <person name="Ashrafi H."/>
            <person name="Zheng Z."/>
            <person name="Cheng S."/>
            <person name="Spooner D."/>
            <person name="Van Deynze A."/>
            <person name="Simon P."/>
        </authorList>
    </citation>
    <scope>NUCLEOTIDE SEQUENCE</scope>
    <source>
        <tissue evidence="2">Leaf</tissue>
    </source>
</reference>
<dbReference type="EMBL" id="CP093344">
    <property type="protein sequence ID" value="WOG87632.1"/>
    <property type="molecule type" value="Genomic_DNA"/>
</dbReference>
<dbReference type="Pfam" id="PF00931">
    <property type="entry name" value="NB-ARC"/>
    <property type="match status" value="1"/>
</dbReference>
<sequence>MTKERNLATGAYVLLVVVKECKNWALAICDFVRNPGEDMQNAQTNEARLIEKIVADVLSEAKPINLNVIFENLVGLDSRIEEIVSLLSLESNDVIFFGIYGIGGIGKTTTAKVVFNKIVHKFEASYFAENVKNVAKKDGLDFIQNQHISEIKNREVNLDNANQESALMKERFWPKRVLIVLDDVDNIKQIKILTGQ</sequence>
<dbReference type="Gene3D" id="3.40.50.300">
    <property type="entry name" value="P-loop containing nucleotide triphosphate hydrolases"/>
    <property type="match status" value="1"/>
</dbReference>
<dbReference type="Proteomes" id="UP000077755">
    <property type="component" value="Chromosome 2"/>
</dbReference>
<reference evidence="2" key="2">
    <citation type="submission" date="2022-03" db="EMBL/GenBank/DDBJ databases">
        <title>Draft title - Genomic analysis of global carrot germplasm unveils the trajectory of domestication and the origin of high carotenoid orange carrot.</title>
        <authorList>
            <person name="Iorizzo M."/>
            <person name="Ellison S."/>
            <person name="Senalik D."/>
            <person name="Macko-Podgorni A."/>
            <person name="Grzebelus D."/>
            <person name="Bostan H."/>
            <person name="Rolling W."/>
            <person name="Curaba J."/>
            <person name="Simon P."/>
        </authorList>
    </citation>
    <scope>NUCLEOTIDE SEQUENCE</scope>
    <source>
        <tissue evidence="2">Leaf</tissue>
    </source>
</reference>
<organism evidence="2 3">
    <name type="scientific">Daucus carota subsp. sativus</name>
    <name type="common">Carrot</name>
    <dbReference type="NCBI Taxonomy" id="79200"/>
    <lineage>
        <taxon>Eukaryota</taxon>
        <taxon>Viridiplantae</taxon>
        <taxon>Streptophyta</taxon>
        <taxon>Embryophyta</taxon>
        <taxon>Tracheophyta</taxon>
        <taxon>Spermatophyta</taxon>
        <taxon>Magnoliopsida</taxon>
        <taxon>eudicotyledons</taxon>
        <taxon>Gunneridae</taxon>
        <taxon>Pentapetalae</taxon>
        <taxon>asterids</taxon>
        <taxon>campanulids</taxon>
        <taxon>Apiales</taxon>
        <taxon>Apiaceae</taxon>
        <taxon>Apioideae</taxon>
        <taxon>Scandiceae</taxon>
        <taxon>Daucinae</taxon>
        <taxon>Daucus</taxon>
        <taxon>Daucus sect. Daucus</taxon>
    </lineage>
</organism>
<accession>A0AAF1AP30</accession>
<dbReference type="SUPFAM" id="SSF52540">
    <property type="entry name" value="P-loop containing nucleoside triphosphate hydrolases"/>
    <property type="match status" value="1"/>
</dbReference>
<name>A0AAF1AP30_DAUCS</name>
<gene>
    <name evidence="2" type="ORF">DCAR_0206862</name>
</gene>
<keyword evidence="3" id="KW-1185">Reference proteome</keyword>